<feature type="domain" description="HAT C-terminal dimerisation" evidence="1">
    <location>
        <begin position="2"/>
        <end position="54"/>
    </location>
</feature>
<dbReference type="HOGENOM" id="CLU_009123_11_0_1"/>
<dbReference type="GO" id="GO:0046983">
    <property type="term" value="F:protein dimerization activity"/>
    <property type="evidence" value="ECO:0007669"/>
    <property type="project" value="InterPro"/>
</dbReference>
<keyword evidence="3" id="KW-1185">Reference proteome</keyword>
<organism evidence="2 3">
    <name type="scientific">Pisolithus microcarpus 441</name>
    <dbReference type="NCBI Taxonomy" id="765257"/>
    <lineage>
        <taxon>Eukaryota</taxon>
        <taxon>Fungi</taxon>
        <taxon>Dikarya</taxon>
        <taxon>Basidiomycota</taxon>
        <taxon>Agaricomycotina</taxon>
        <taxon>Agaricomycetes</taxon>
        <taxon>Agaricomycetidae</taxon>
        <taxon>Boletales</taxon>
        <taxon>Sclerodermatineae</taxon>
        <taxon>Pisolithaceae</taxon>
        <taxon>Pisolithus</taxon>
    </lineage>
</organism>
<gene>
    <name evidence="2" type="ORF">PISMIDRAFT_106676</name>
</gene>
<dbReference type="OrthoDB" id="109171at2759"/>
<proteinExistence type="predicted"/>
<sequence length="92" mass="10364">MYPCLSCMALDYLSIPATSVDIECLFSKGRVFLPYLRNHMSSQTTHTLMCLSHWSKLRLIKDEDLHKVVSAEPELPGNCAGVKHVDLELADE</sequence>
<dbReference type="Pfam" id="PF05699">
    <property type="entry name" value="Dimer_Tnp_hAT"/>
    <property type="match status" value="1"/>
</dbReference>
<dbReference type="SUPFAM" id="SSF53098">
    <property type="entry name" value="Ribonuclease H-like"/>
    <property type="match status" value="1"/>
</dbReference>
<accession>A0A0C9Y5D6</accession>
<dbReference type="InterPro" id="IPR008906">
    <property type="entry name" value="HATC_C_dom"/>
</dbReference>
<dbReference type="AlphaFoldDB" id="A0A0C9Y5D6"/>
<dbReference type="Proteomes" id="UP000054018">
    <property type="component" value="Unassembled WGS sequence"/>
</dbReference>
<name>A0A0C9Y5D6_9AGAM</name>
<reference evidence="2 3" key="1">
    <citation type="submission" date="2014-04" db="EMBL/GenBank/DDBJ databases">
        <authorList>
            <consortium name="DOE Joint Genome Institute"/>
            <person name="Kuo A."/>
            <person name="Kohler A."/>
            <person name="Costa M.D."/>
            <person name="Nagy L.G."/>
            <person name="Floudas D."/>
            <person name="Copeland A."/>
            <person name="Barry K.W."/>
            <person name="Cichocki N."/>
            <person name="Veneault-Fourrey C."/>
            <person name="LaButti K."/>
            <person name="Lindquist E.A."/>
            <person name="Lipzen A."/>
            <person name="Lundell T."/>
            <person name="Morin E."/>
            <person name="Murat C."/>
            <person name="Sun H."/>
            <person name="Tunlid A."/>
            <person name="Henrissat B."/>
            <person name="Grigoriev I.V."/>
            <person name="Hibbett D.S."/>
            <person name="Martin F."/>
            <person name="Nordberg H.P."/>
            <person name="Cantor M.N."/>
            <person name="Hua S.X."/>
        </authorList>
    </citation>
    <scope>NUCLEOTIDE SEQUENCE [LARGE SCALE GENOMIC DNA]</scope>
    <source>
        <strain evidence="2 3">441</strain>
    </source>
</reference>
<dbReference type="InterPro" id="IPR012337">
    <property type="entry name" value="RNaseH-like_sf"/>
</dbReference>
<evidence type="ECO:0000259" key="1">
    <source>
        <dbReference type="Pfam" id="PF05699"/>
    </source>
</evidence>
<dbReference type="EMBL" id="KN833775">
    <property type="protein sequence ID" value="KIK19920.1"/>
    <property type="molecule type" value="Genomic_DNA"/>
</dbReference>
<reference evidence="3" key="2">
    <citation type="submission" date="2015-01" db="EMBL/GenBank/DDBJ databases">
        <title>Evolutionary Origins and Diversification of the Mycorrhizal Mutualists.</title>
        <authorList>
            <consortium name="DOE Joint Genome Institute"/>
            <consortium name="Mycorrhizal Genomics Consortium"/>
            <person name="Kohler A."/>
            <person name="Kuo A."/>
            <person name="Nagy L.G."/>
            <person name="Floudas D."/>
            <person name="Copeland A."/>
            <person name="Barry K.W."/>
            <person name="Cichocki N."/>
            <person name="Veneault-Fourrey C."/>
            <person name="LaButti K."/>
            <person name="Lindquist E.A."/>
            <person name="Lipzen A."/>
            <person name="Lundell T."/>
            <person name="Morin E."/>
            <person name="Murat C."/>
            <person name="Riley R."/>
            <person name="Ohm R."/>
            <person name="Sun H."/>
            <person name="Tunlid A."/>
            <person name="Henrissat B."/>
            <person name="Grigoriev I.V."/>
            <person name="Hibbett D.S."/>
            <person name="Martin F."/>
        </authorList>
    </citation>
    <scope>NUCLEOTIDE SEQUENCE [LARGE SCALE GENOMIC DNA]</scope>
    <source>
        <strain evidence="3">441</strain>
    </source>
</reference>
<evidence type="ECO:0000313" key="3">
    <source>
        <dbReference type="Proteomes" id="UP000054018"/>
    </source>
</evidence>
<protein>
    <recommendedName>
        <fullName evidence="1">HAT C-terminal dimerisation domain-containing protein</fullName>
    </recommendedName>
</protein>
<evidence type="ECO:0000313" key="2">
    <source>
        <dbReference type="EMBL" id="KIK19920.1"/>
    </source>
</evidence>